<gene>
    <name evidence="2" type="primary">pcaD</name>
    <name evidence="2" type="ORF">COO20_22765</name>
</gene>
<dbReference type="Gene3D" id="3.40.50.1820">
    <property type="entry name" value="alpha/beta hydrolase"/>
    <property type="match status" value="1"/>
</dbReference>
<dbReference type="NCBIfam" id="TIGR02427">
    <property type="entry name" value="protocat_pcaD"/>
    <property type="match status" value="1"/>
</dbReference>
<dbReference type="EMBL" id="NWTK01000019">
    <property type="protein sequence ID" value="PKR49618.1"/>
    <property type="molecule type" value="Genomic_DNA"/>
</dbReference>
<dbReference type="RefSeq" id="WP_101270736.1">
    <property type="nucleotide sequence ID" value="NZ_NWTK01000019.1"/>
</dbReference>
<dbReference type="Pfam" id="PF12697">
    <property type="entry name" value="Abhydrolase_6"/>
    <property type="match status" value="1"/>
</dbReference>
<protein>
    <submittedName>
        <fullName evidence="2">3-oxoadipate enol-lactonase</fullName>
    </submittedName>
</protein>
<dbReference type="InterPro" id="IPR026968">
    <property type="entry name" value="PcaD/CatD"/>
</dbReference>
<dbReference type="SUPFAM" id="SSF53474">
    <property type="entry name" value="alpha/beta-Hydrolases"/>
    <property type="match status" value="1"/>
</dbReference>
<accession>A0A2N3KGB5</accession>
<dbReference type="PANTHER" id="PTHR43433:SF1">
    <property type="entry name" value="BLL5160 PROTEIN"/>
    <property type="match status" value="1"/>
</dbReference>
<dbReference type="OrthoDB" id="9801400at2"/>
<dbReference type="GO" id="GO:0042952">
    <property type="term" value="P:beta-ketoadipate pathway"/>
    <property type="evidence" value="ECO:0007669"/>
    <property type="project" value="InterPro"/>
</dbReference>
<dbReference type="InterPro" id="IPR000073">
    <property type="entry name" value="AB_hydrolase_1"/>
</dbReference>
<name>A0A2N3KGB5_9PROT</name>
<proteinExistence type="predicted"/>
<organism evidence="2 3">
    <name type="scientific">Thalassospira marina</name>
    <dbReference type="NCBI Taxonomy" id="2048283"/>
    <lineage>
        <taxon>Bacteria</taxon>
        <taxon>Pseudomonadati</taxon>
        <taxon>Pseudomonadota</taxon>
        <taxon>Alphaproteobacteria</taxon>
        <taxon>Rhodospirillales</taxon>
        <taxon>Thalassospiraceae</taxon>
        <taxon>Thalassospira</taxon>
    </lineage>
</organism>
<evidence type="ECO:0000259" key="1">
    <source>
        <dbReference type="Pfam" id="PF12697"/>
    </source>
</evidence>
<evidence type="ECO:0000313" key="3">
    <source>
        <dbReference type="Proteomes" id="UP000233597"/>
    </source>
</evidence>
<dbReference type="GO" id="GO:0047570">
    <property type="term" value="F:3-oxoadipate enol-lactonase activity"/>
    <property type="evidence" value="ECO:0007669"/>
    <property type="project" value="InterPro"/>
</dbReference>
<feature type="domain" description="AB hydrolase-1" evidence="1">
    <location>
        <begin position="26"/>
        <end position="253"/>
    </location>
</feature>
<dbReference type="AlphaFoldDB" id="A0A2N3KGB5"/>
<dbReference type="PANTHER" id="PTHR43433">
    <property type="entry name" value="HYDROLASE, ALPHA/BETA FOLD FAMILY PROTEIN"/>
    <property type="match status" value="1"/>
</dbReference>
<comment type="caution">
    <text evidence="2">The sequence shown here is derived from an EMBL/GenBank/DDBJ whole genome shotgun (WGS) entry which is preliminary data.</text>
</comment>
<dbReference type="Proteomes" id="UP000233597">
    <property type="component" value="Unassembled WGS sequence"/>
</dbReference>
<dbReference type="PRINTS" id="PR00111">
    <property type="entry name" value="ABHYDROLASE"/>
</dbReference>
<reference evidence="2 3" key="1">
    <citation type="submission" date="2017-09" db="EMBL/GenBank/DDBJ databases">
        <title>Biodiversity and function of Thalassospira species in the particle-attached aromatic-hydrocarbon-degrading consortia from the surface seawater of the South China Sea.</title>
        <authorList>
            <person name="Dong C."/>
            <person name="Liu R."/>
            <person name="Shao Z."/>
        </authorList>
    </citation>
    <scope>NUCLEOTIDE SEQUENCE [LARGE SCALE GENOMIC DNA]</scope>
    <source>
        <strain evidence="2 3">CSC1P2</strain>
    </source>
</reference>
<sequence>MTIKVADLNGTHLHYADRGRQDGPVLVFSNSLGTDHRIWDDVVASLSGDYRLITYDKRGHGLSGVGDQPYSIDLHARDLLALLDHLQIDQVVICGLSVGGLIAQHIAAIAPGRVRGLILCDTAPKIGDAAGWNARIDAIEKGGMAAIGDAVIARWLSDDYRQTKIAMTALYHTMLVRCPVAGYGGTCGAIRDADLTATTAKLDMPVLCVAGSVDLSTPPDLVRKMAESIPNAGFALITGVGHLPPVEAPDQLSRLIDSFIRENGLD</sequence>
<evidence type="ECO:0000313" key="2">
    <source>
        <dbReference type="EMBL" id="PKR49618.1"/>
    </source>
</evidence>
<dbReference type="InterPro" id="IPR029058">
    <property type="entry name" value="AB_hydrolase_fold"/>
</dbReference>
<dbReference type="InterPro" id="IPR050471">
    <property type="entry name" value="AB_hydrolase"/>
</dbReference>